<sequence>MVSSHQLGIEVGILEHKSNPAPPLLPECEHRFILNICNLSKPHSFFIAFISAQPPRSQKPNFERYEKENTVAPCGPTEEDGQDDVIFSGEVENISKESLERIQNDSKTPYYVHKKIAEAME</sequence>
<keyword evidence="2" id="KW-1185">Reference proteome</keyword>
<dbReference type="EMBL" id="AVOT02031546">
    <property type="protein sequence ID" value="MBW0525093.1"/>
    <property type="molecule type" value="Genomic_DNA"/>
</dbReference>
<protein>
    <submittedName>
        <fullName evidence="1">Uncharacterized protein</fullName>
    </submittedName>
</protein>
<accession>A0A9Q3ENM6</accession>
<evidence type="ECO:0000313" key="2">
    <source>
        <dbReference type="Proteomes" id="UP000765509"/>
    </source>
</evidence>
<gene>
    <name evidence="1" type="ORF">O181_064808</name>
</gene>
<dbReference type="OrthoDB" id="2518251at2759"/>
<reference evidence="1" key="1">
    <citation type="submission" date="2021-03" db="EMBL/GenBank/DDBJ databases">
        <title>Draft genome sequence of rust myrtle Austropuccinia psidii MF-1, a brazilian biotype.</title>
        <authorList>
            <person name="Quecine M.C."/>
            <person name="Pachon D.M.R."/>
            <person name="Bonatelli M.L."/>
            <person name="Correr F.H."/>
            <person name="Franceschini L.M."/>
            <person name="Leite T.F."/>
            <person name="Margarido G.R.A."/>
            <person name="Almeida C.A."/>
            <person name="Ferrarezi J.A."/>
            <person name="Labate C.A."/>
        </authorList>
    </citation>
    <scope>NUCLEOTIDE SEQUENCE</scope>
    <source>
        <strain evidence="1">MF-1</strain>
    </source>
</reference>
<organism evidence="1 2">
    <name type="scientific">Austropuccinia psidii MF-1</name>
    <dbReference type="NCBI Taxonomy" id="1389203"/>
    <lineage>
        <taxon>Eukaryota</taxon>
        <taxon>Fungi</taxon>
        <taxon>Dikarya</taxon>
        <taxon>Basidiomycota</taxon>
        <taxon>Pucciniomycotina</taxon>
        <taxon>Pucciniomycetes</taxon>
        <taxon>Pucciniales</taxon>
        <taxon>Sphaerophragmiaceae</taxon>
        <taxon>Austropuccinia</taxon>
    </lineage>
</organism>
<proteinExistence type="predicted"/>
<evidence type="ECO:0000313" key="1">
    <source>
        <dbReference type="EMBL" id="MBW0525093.1"/>
    </source>
</evidence>
<comment type="caution">
    <text evidence="1">The sequence shown here is derived from an EMBL/GenBank/DDBJ whole genome shotgun (WGS) entry which is preliminary data.</text>
</comment>
<name>A0A9Q3ENM6_9BASI</name>
<dbReference type="Proteomes" id="UP000765509">
    <property type="component" value="Unassembled WGS sequence"/>
</dbReference>
<dbReference type="AlphaFoldDB" id="A0A9Q3ENM6"/>